<dbReference type="VEuPathDB" id="TriTrypDB:BSAL_39170"/>
<proteinExistence type="predicted"/>
<keyword evidence="1" id="KW-0732">Signal</keyword>
<organism evidence="2 3">
    <name type="scientific">Bodo saltans</name>
    <name type="common">Flagellated protozoan</name>
    <dbReference type="NCBI Taxonomy" id="75058"/>
    <lineage>
        <taxon>Eukaryota</taxon>
        <taxon>Discoba</taxon>
        <taxon>Euglenozoa</taxon>
        <taxon>Kinetoplastea</taxon>
        <taxon>Metakinetoplastina</taxon>
        <taxon>Eubodonida</taxon>
        <taxon>Bodonidae</taxon>
        <taxon>Bodo</taxon>
    </lineage>
</organism>
<feature type="chain" id="PRO_5006622670" evidence="1">
    <location>
        <begin position="30"/>
        <end position="322"/>
    </location>
</feature>
<accession>A0A0S4JTR1</accession>
<protein>
    <submittedName>
        <fullName evidence="2">Ama1 protein, putative</fullName>
    </submittedName>
</protein>
<reference evidence="3" key="1">
    <citation type="submission" date="2015-09" db="EMBL/GenBank/DDBJ databases">
        <authorList>
            <consortium name="Pathogen Informatics"/>
        </authorList>
    </citation>
    <scope>NUCLEOTIDE SEQUENCE [LARGE SCALE GENOMIC DNA]</scope>
    <source>
        <strain evidence="3">Lake Konstanz</strain>
    </source>
</reference>
<sequence length="322" mass="35623">HRCSNSSDMVLIQHYVIALLLVFRRHVLPLVPTECAVQHAEPPEPWSSLPRVLRDGSLRFLLHVWVLPDGNVCVHAEPNVESIQPNRGWGLHVVLEGVLLCIVLDMSSASGDELTITISWWRLRWRGIHQAWAPNRSTSCPVHELRRWWLRFSDGPGAVAAVLPPAAATAARCMPSVPISTDDVRWASSPRTTVHATTTATVRLPSNAVAVHAPTTHEHPLQRPAATCGVCGPITVLSHAAAAAVRAISVYSTSSFASNGREGAIVVWDLYAALLYDASLVLRYLRCLTLFSSIYDQKVSTYYITGEDKNRLTKKKKYRSYL</sequence>
<name>A0A0S4JTR1_BODSA</name>
<evidence type="ECO:0000256" key="1">
    <source>
        <dbReference type="SAM" id="SignalP"/>
    </source>
</evidence>
<dbReference type="AlphaFoldDB" id="A0A0S4JTR1"/>
<dbReference type="EMBL" id="CYKH01002080">
    <property type="protein sequence ID" value="CUG92748.1"/>
    <property type="molecule type" value="Genomic_DNA"/>
</dbReference>
<feature type="non-terminal residue" evidence="2">
    <location>
        <position position="1"/>
    </location>
</feature>
<evidence type="ECO:0000313" key="2">
    <source>
        <dbReference type="EMBL" id="CUG92748.1"/>
    </source>
</evidence>
<evidence type="ECO:0000313" key="3">
    <source>
        <dbReference type="Proteomes" id="UP000051952"/>
    </source>
</evidence>
<feature type="signal peptide" evidence="1">
    <location>
        <begin position="1"/>
        <end position="29"/>
    </location>
</feature>
<dbReference type="Proteomes" id="UP000051952">
    <property type="component" value="Unassembled WGS sequence"/>
</dbReference>
<gene>
    <name evidence="2" type="ORF">BSAL_39170</name>
</gene>
<keyword evidence="3" id="KW-1185">Reference proteome</keyword>